<dbReference type="InterPro" id="IPR029063">
    <property type="entry name" value="SAM-dependent_MTases_sf"/>
</dbReference>
<dbReference type="PANTHER" id="PTHR43591:SF110">
    <property type="entry name" value="RHODANESE DOMAIN-CONTAINING PROTEIN"/>
    <property type="match status" value="1"/>
</dbReference>
<evidence type="ECO:0000259" key="1">
    <source>
        <dbReference type="Pfam" id="PF13649"/>
    </source>
</evidence>
<sequence length="284" mass="30626">MAETPNVDASNSDQLAMWDGGSGTFWTARADRFNEGMAGYHGTLVKAAGFQPDSRVLDVGCGSGQLTRDAARAAYDGSAVGVDLSKAQLELARALAIGEQLPNATFLQVDAQVHDFGEARFDIAVSRHGTMFFGDRRAAFSNIARAIKPGGRFVQLTWQPVDRNEGLTTFRTIAAGGKAVPPPPAEAPTPFSLSDPDRVRALMSEAGFVDIELTGLTVPMYYGSDVDDAYDFIADGFSYEKLDDDVRDSAIDALRADIAAHLTEEGVFYNAAHWLIEARRSPVR</sequence>
<reference evidence="2 3" key="1">
    <citation type="submission" date="2016-10" db="EMBL/GenBank/DDBJ databases">
        <authorList>
            <person name="de Groot N.N."/>
        </authorList>
    </citation>
    <scope>NUCLEOTIDE SEQUENCE [LARGE SCALE GENOMIC DNA]</scope>
    <source>
        <strain evidence="2 3">CPCC 202699</strain>
    </source>
</reference>
<dbReference type="EMBL" id="FNON01000004">
    <property type="protein sequence ID" value="SDY05632.1"/>
    <property type="molecule type" value="Genomic_DNA"/>
</dbReference>
<name>A0A1H3GQN3_9PSEU</name>
<evidence type="ECO:0000313" key="3">
    <source>
        <dbReference type="Proteomes" id="UP000199515"/>
    </source>
</evidence>
<feature type="domain" description="Methyltransferase" evidence="1">
    <location>
        <begin position="56"/>
        <end position="151"/>
    </location>
</feature>
<dbReference type="InterPro" id="IPR041698">
    <property type="entry name" value="Methyltransf_25"/>
</dbReference>
<dbReference type="PANTHER" id="PTHR43591">
    <property type="entry name" value="METHYLTRANSFERASE"/>
    <property type="match status" value="1"/>
</dbReference>
<keyword evidence="2" id="KW-0808">Transferase</keyword>
<dbReference type="Pfam" id="PF13649">
    <property type="entry name" value="Methyltransf_25"/>
    <property type="match status" value="1"/>
</dbReference>
<protein>
    <submittedName>
        <fullName evidence="2">Ubiquinone/menaquinone biosynthesis C-methylase UbiE</fullName>
    </submittedName>
</protein>
<dbReference type="AlphaFoldDB" id="A0A1H3GQN3"/>
<gene>
    <name evidence="2" type="ORF">SAMN05421504_104364</name>
</gene>
<dbReference type="GO" id="GO:0032259">
    <property type="term" value="P:methylation"/>
    <property type="evidence" value="ECO:0007669"/>
    <property type="project" value="UniProtKB-KW"/>
</dbReference>
<keyword evidence="2" id="KW-0830">Ubiquinone</keyword>
<dbReference type="Proteomes" id="UP000199515">
    <property type="component" value="Unassembled WGS sequence"/>
</dbReference>
<dbReference type="Gene3D" id="3.40.50.150">
    <property type="entry name" value="Vaccinia Virus protein VP39"/>
    <property type="match status" value="1"/>
</dbReference>
<dbReference type="RefSeq" id="WP_245757431.1">
    <property type="nucleotide sequence ID" value="NZ_FNON01000004.1"/>
</dbReference>
<keyword evidence="3" id="KW-1185">Reference proteome</keyword>
<evidence type="ECO:0000313" key="2">
    <source>
        <dbReference type="EMBL" id="SDY05632.1"/>
    </source>
</evidence>
<organism evidence="2 3">
    <name type="scientific">Amycolatopsis xylanica</name>
    <dbReference type="NCBI Taxonomy" id="589385"/>
    <lineage>
        <taxon>Bacteria</taxon>
        <taxon>Bacillati</taxon>
        <taxon>Actinomycetota</taxon>
        <taxon>Actinomycetes</taxon>
        <taxon>Pseudonocardiales</taxon>
        <taxon>Pseudonocardiaceae</taxon>
        <taxon>Amycolatopsis</taxon>
    </lineage>
</organism>
<accession>A0A1H3GQN3</accession>
<keyword evidence="2" id="KW-0489">Methyltransferase</keyword>
<proteinExistence type="predicted"/>
<dbReference type="SUPFAM" id="SSF53335">
    <property type="entry name" value="S-adenosyl-L-methionine-dependent methyltransferases"/>
    <property type="match status" value="1"/>
</dbReference>
<dbReference type="STRING" id="589385.SAMN05421504_104364"/>
<dbReference type="GO" id="GO:0008168">
    <property type="term" value="F:methyltransferase activity"/>
    <property type="evidence" value="ECO:0007669"/>
    <property type="project" value="UniProtKB-KW"/>
</dbReference>
<dbReference type="CDD" id="cd02440">
    <property type="entry name" value="AdoMet_MTases"/>
    <property type="match status" value="1"/>
</dbReference>